<dbReference type="EMBL" id="PDHH01000019">
    <property type="protein sequence ID" value="PSM51211.1"/>
    <property type="molecule type" value="Genomic_DNA"/>
</dbReference>
<dbReference type="Pfam" id="PF12836">
    <property type="entry name" value="HHH_3"/>
    <property type="match status" value="1"/>
</dbReference>
<feature type="domain" description="Helix-hairpin-helix DNA-binding motif class 1" evidence="1">
    <location>
        <begin position="9"/>
        <end position="28"/>
    </location>
</feature>
<reference evidence="3" key="1">
    <citation type="submission" date="2017-10" db="EMBL/GenBank/DDBJ databases">
        <title>Campylobacter species from seals.</title>
        <authorList>
            <person name="Gilbert M.J."/>
            <person name="Zomer A.L."/>
            <person name="Timmerman A.J."/>
            <person name="Duim B."/>
            <person name="Wagenaar J.A."/>
        </authorList>
    </citation>
    <scope>NUCLEOTIDE SEQUENCE [LARGE SCALE GENOMIC DNA]</scope>
    <source>
        <strain evidence="3">17S00004-5</strain>
    </source>
</reference>
<dbReference type="InterPro" id="IPR010994">
    <property type="entry name" value="RuvA_2-like"/>
</dbReference>
<dbReference type="Gene3D" id="1.10.150.320">
    <property type="entry name" value="Photosystem II 12 kDa extrinsic protein"/>
    <property type="match status" value="1"/>
</dbReference>
<dbReference type="AlphaFoldDB" id="A0A2P8QYA4"/>
<evidence type="ECO:0000259" key="1">
    <source>
        <dbReference type="SMART" id="SM00278"/>
    </source>
</evidence>
<feature type="domain" description="Helix-hairpin-helix DNA-binding motif class 1" evidence="1">
    <location>
        <begin position="38"/>
        <end position="57"/>
    </location>
</feature>
<organism evidence="2 3">
    <name type="scientific">Campylobacter blaseri</name>
    <dbReference type="NCBI Taxonomy" id="2042961"/>
    <lineage>
        <taxon>Bacteria</taxon>
        <taxon>Pseudomonadati</taxon>
        <taxon>Campylobacterota</taxon>
        <taxon>Epsilonproteobacteria</taxon>
        <taxon>Campylobacterales</taxon>
        <taxon>Campylobacteraceae</taxon>
        <taxon>Campylobacter</taxon>
    </lineage>
</organism>
<dbReference type="Proteomes" id="UP000240535">
    <property type="component" value="Unassembled WGS sequence"/>
</dbReference>
<dbReference type="InterPro" id="IPR004509">
    <property type="entry name" value="Competence_ComEA_HhH"/>
</dbReference>
<dbReference type="GO" id="GO:0006281">
    <property type="term" value="P:DNA repair"/>
    <property type="evidence" value="ECO:0007669"/>
    <property type="project" value="InterPro"/>
</dbReference>
<dbReference type="GO" id="GO:0003677">
    <property type="term" value="F:DNA binding"/>
    <property type="evidence" value="ECO:0007669"/>
    <property type="project" value="InterPro"/>
</dbReference>
<dbReference type="InterPro" id="IPR003583">
    <property type="entry name" value="Hlx-hairpin-Hlx_DNA-bd_motif"/>
</dbReference>
<gene>
    <name evidence="2" type="ORF">CQ405_09290</name>
</gene>
<keyword evidence="3" id="KW-1185">Reference proteome</keyword>
<name>A0A2P8QYA4_9BACT</name>
<dbReference type="PANTHER" id="PTHR21180:SF32">
    <property type="entry name" value="ENDONUCLEASE_EXONUCLEASE_PHOSPHATASE FAMILY DOMAIN-CONTAINING PROTEIN 1"/>
    <property type="match status" value="1"/>
</dbReference>
<dbReference type="InterPro" id="IPR051675">
    <property type="entry name" value="Endo/Exo/Phosphatase_dom_1"/>
</dbReference>
<evidence type="ECO:0000313" key="3">
    <source>
        <dbReference type="Proteomes" id="UP000240535"/>
    </source>
</evidence>
<dbReference type="SUPFAM" id="SSF47781">
    <property type="entry name" value="RuvA domain 2-like"/>
    <property type="match status" value="1"/>
</dbReference>
<sequence length="79" mass="9035">ININTASKEELMSIKGVGEKTAEYIIDYRKDKKFEKIEDIKNIKGIGDKKFEVIKDDITISGKTITKNKDNNKDSSNKR</sequence>
<evidence type="ECO:0000313" key="2">
    <source>
        <dbReference type="EMBL" id="PSM51211.1"/>
    </source>
</evidence>
<feature type="non-terminal residue" evidence="2">
    <location>
        <position position="1"/>
    </location>
</feature>
<protein>
    <submittedName>
        <fullName evidence="2">Type II secretion system protein K</fullName>
    </submittedName>
</protein>
<dbReference type="SMART" id="SM00278">
    <property type="entry name" value="HhH1"/>
    <property type="match status" value="2"/>
</dbReference>
<comment type="caution">
    <text evidence="2">The sequence shown here is derived from an EMBL/GenBank/DDBJ whole genome shotgun (WGS) entry which is preliminary data.</text>
</comment>
<dbReference type="NCBIfam" id="TIGR00426">
    <property type="entry name" value="competence protein ComEA helix-hairpin-helix repeat region"/>
    <property type="match status" value="1"/>
</dbReference>
<dbReference type="PANTHER" id="PTHR21180">
    <property type="entry name" value="ENDONUCLEASE/EXONUCLEASE/PHOSPHATASE FAMILY DOMAIN-CONTAINING PROTEIN 1"/>
    <property type="match status" value="1"/>
</dbReference>
<proteinExistence type="predicted"/>
<accession>A0A2P8QYA4</accession>